<proteinExistence type="predicted"/>
<protein>
    <submittedName>
        <fullName evidence="1">Uncharacterized protein</fullName>
    </submittedName>
</protein>
<dbReference type="EMBL" id="UINC01124164">
    <property type="protein sequence ID" value="SVD01120.1"/>
    <property type="molecule type" value="Genomic_DNA"/>
</dbReference>
<name>A0A382RUG7_9ZZZZ</name>
<organism evidence="1">
    <name type="scientific">marine metagenome</name>
    <dbReference type="NCBI Taxonomy" id="408172"/>
    <lineage>
        <taxon>unclassified sequences</taxon>
        <taxon>metagenomes</taxon>
        <taxon>ecological metagenomes</taxon>
    </lineage>
</organism>
<sequence>MKIFVVHCALFLIFVGIGVPSEYKYIPNVYYPSGTHLPEEELECLIQNIYFEASTQD</sequence>
<dbReference type="AlphaFoldDB" id="A0A382RUG7"/>
<feature type="non-terminal residue" evidence="1">
    <location>
        <position position="57"/>
    </location>
</feature>
<gene>
    <name evidence="1" type="ORF">METZ01_LOCUS353974</name>
</gene>
<evidence type="ECO:0000313" key="1">
    <source>
        <dbReference type="EMBL" id="SVD01120.1"/>
    </source>
</evidence>
<reference evidence="1" key="1">
    <citation type="submission" date="2018-05" db="EMBL/GenBank/DDBJ databases">
        <authorList>
            <person name="Lanie J.A."/>
            <person name="Ng W.-L."/>
            <person name="Kazmierczak K.M."/>
            <person name="Andrzejewski T.M."/>
            <person name="Davidsen T.M."/>
            <person name="Wayne K.J."/>
            <person name="Tettelin H."/>
            <person name="Glass J.I."/>
            <person name="Rusch D."/>
            <person name="Podicherti R."/>
            <person name="Tsui H.-C.T."/>
            <person name="Winkler M.E."/>
        </authorList>
    </citation>
    <scope>NUCLEOTIDE SEQUENCE</scope>
</reference>
<accession>A0A382RUG7</accession>